<organism evidence="1 2">
    <name type="scientific">Acer negundo</name>
    <name type="common">Box elder</name>
    <dbReference type="NCBI Taxonomy" id="4023"/>
    <lineage>
        <taxon>Eukaryota</taxon>
        <taxon>Viridiplantae</taxon>
        <taxon>Streptophyta</taxon>
        <taxon>Embryophyta</taxon>
        <taxon>Tracheophyta</taxon>
        <taxon>Spermatophyta</taxon>
        <taxon>Magnoliopsida</taxon>
        <taxon>eudicotyledons</taxon>
        <taxon>Gunneridae</taxon>
        <taxon>Pentapetalae</taxon>
        <taxon>rosids</taxon>
        <taxon>malvids</taxon>
        <taxon>Sapindales</taxon>
        <taxon>Sapindaceae</taxon>
        <taxon>Hippocastanoideae</taxon>
        <taxon>Acereae</taxon>
        <taxon>Acer</taxon>
    </lineage>
</organism>
<keyword evidence="2" id="KW-1185">Reference proteome</keyword>
<reference evidence="1" key="1">
    <citation type="journal article" date="2022" name="Plant J.">
        <title>Strategies of tolerance reflected in two North American maple genomes.</title>
        <authorList>
            <person name="McEvoy S.L."/>
            <person name="Sezen U.U."/>
            <person name="Trouern-Trend A."/>
            <person name="McMahon S.M."/>
            <person name="Schaberg P.G."/>
            <person name="Yang J."/>
            <person name="Wegrzyn J.L."/>
            <person name="Swenson N.G."/>
        </authorList>
    </citation>
    <scope>NUCLEOTIDE SEQUENCE</scope>
    <source>
        <strain evidence="1">91603</strain>
    </source>
</reference>
<sequence>MIDFDLGSVLEGFPLSCDKSDLRYSVLTYYAQCNRTCINETEAWLPRVNRVLPPRISMRSAVIVHTLPLLRILSELAMGKGKVFVWWNNFMALPGSHPR</sequence>
<dbReference type="Proteomes" id="UP001064489">
    <property type="component" value="Chromosome 1"/>
</dbReference>
<reference evidence="1" key="2">
    <citation type="submission" date="2023-02" db="EMBL/GenBank/DDBJ databases">
        <authorList>
            <person name="Swenson N.G."/>
            <person name="Wegrzyn J.L."/>
            <person name="Mcevoy S.L."/>
        </authorList>
    </citation>
    <scope>NUCLEOTIDE SEQUENCE</scope>
    <source>
        <strain evidence="1">91603</strain>
        <tissue evidence="1">Leaf</tissue>
    </source>
</reference>
<evidence type="ECO:0000313" key="2">
    <source>
        <dbReference type="Proteomes" id="UP001064489"/>
    </source>
</evidence>
<accession>A0AAD5JEC0</accession>
<comment type="caution">
    <text evidence="1">The sequence shown here is derived from an EMBL/GenBank/DDBJ whole genome shotgun (WGS) entry which is preliminary data.</text>
</comment>
<gene>
    <name evidence="1" type="ORF">LWI28_023065</name>
</gene>
<name>A0AAD5JEC0_ACENE</name>
<proteinExistence type="predicted"/>
<protein>
    <submittedName>
        <fullName evidence="1">Uncharacterized protein</fullName>
    </submittedName>
</protein>
<dbReference type="EMBL" id="JAJSOW010000003">
    <property type="protein sequence ID" value="KAI9196338.1"/>
    <property type="molecule type" value="Genomic_DNA"/>
</dbReference>
<dbReference type="AlphaFoldDB" id="A0AAD5JEC0"/>
<evidence type="ECO:0000313" key="1">
    <source>
        <dbReference type="EMBL" id="KAI9196338.1"/>
    </source>
</evidence>